<dbReference type="Proteomes" id="UP000324222">
    <property type="component" value="Unassembled WGS sequence"/>
</dbReference>
<reference evidence="2 3" key="1">
    <citation type="submission" date="2019-05" db="EMBL/GenBank/DDBJ databases">
        <title>Another draft genome of Portunus trituberculatus and its Hox gene families provides insights of decapod evolution.</title>
        <authorList>
            <person name="Jeong J.-H."/>
            <person name="Song I."/>
            <person name="Kim S."/>
            <person name="Choi T."/>
            <person name="Kim D."/>
            <person name="Ryu S."/>
            <person name="Kim W."/>
        </authorList>
    </citation>
    <scope>NUCLEOTIDE SEQUENCE [LARGE SCALE GENOMIC DNA]</scope>
    <source>
        <tissue evidence="2">Muscle</tissue>
    </source>
</reference>
<proteinExistence type="predicted"/>
<keyword evidence="3" id="KW-1185">Reference proteome</keyword>
<dbReference type="AlphaFoldDB" id="A0A5B7EDS3"/>
<evidence type="ECO:0000313" key="2">
    <source>
        <dbReference type="EMBL" id="MPC31143.1"/>
    </source>
</evidence>
<comment type="caution">
    <text evidence="2">The sequence shown here is derived from an EMBL/GenBank/DDBJ whole genome shotgun (WGS) entry which is preliminary data.</text>
</comment>
<gene>
    <name evidence="2" type="ORF">E2C01_024422</name>
</gene>
<name>A0A5B7EDS3_PORTR</name>
<evidence type="ECO:0000313" key="3">
    <source>
        <dbReference type="Proteomes" id="UP000324222"/>
    </source>
</evidence>
<evidence type="ECO:0000256" key="1">
    <source>
        <dbReference type="SAM" id="MobiDB-lite"/>
    </source>
</evidence>
<accession>A0A5B7EDS3</accession>
<sequence>MLESVSRAAAAAAAAATAAEGAAALTGYNFTQRDRPPPTTLTLTLPLFHTTTNIRHHTAGRSTSGTLPVTLVITVAKIDRRECKEPHLTLRARVPGPGTHTWPGRPQHDLTSPDLDARPLHHHGQSTVLFAVE</sequence>
<organism evidence="2 3">
    <name type="scientific">Portunus trituberculatus</name>
    <name type="common">Swimming crab</name>
    <name type="synonym">Neptunus trituberculatus</name>
    <dbReference type="NCBI Taxonomy" id="210409"/>
    <lineage>
        <taxon>Eukaryota</taxon>
        <taxon>Metazoa</taxon>
        <taxon>Ecdysozoa</taxon>
        <taxon>Arthropoda</taxon>
        <taxon>Crustacea</taxon>
        <taxon>Multicrustacea</taxon>
        <taxon>Malacostraca</taxon>
        <taxon>Eumalacostraca</taxon>
        <taxon>Eucarida</taxon>
        <taxon>Decapoda</taxon>
        <taxon>Pleocyemata</taxon>
        <taxon>Brachyura</taxon>
        <taxon>Eubrachyura</taxon>
        <taxon>Portunoidea</taxon>
        <taxon>Portunidae</taxon>
        <taxon>Portuninae</taxon>
        <taxon>Portunus</taxon>
    </lineage>
</organism>
<protein>
    <submittedName>
        <fullName evidence="2">Uncharacterized protein</fullName>
    </submittedName>
</protein>
<feature type="region of interest" description="Disordered" evidence="1">
    <location>
        <begin position="92"/>
        <end position="126"/>
    </location>
</feature>
<dbReference type="EMBL" id="VSRR010002376">
    <property type="protein sequence ID" value="MPC31143.1"/>
    <property type="molecule type" value="Genomic_DNA"/>
</dbReference>